<feature type="compositionally biased region" description="Low complexity" evidence="1">
    <location>
        <begin position="20"/>
        <end position="33"/>
    </location>
</feature>
<reference evidence="2" key="1">
    <citation type="journal article" date="2023" name="G3 (Bethesda)">
        <title>A reference genome for the long-term kleptoplast-retaining sea slug Elysia crispata morphotype clarki.</title>
        <authorList>
            <person name="Eastman K.E."/>
            <person name="Pendleton A.L."/>
            <person name="Shaikh M.A."/>
            <person name="Suttiyut T."/>
            <person name="Ogas R."/>
            <person name="Tomko P."/>
            <person name="Gavelis G."/>
            <person name="Widhalm J.R."/>
            <person name="Wisecaver J.H."/>
        </authorList>
    </citation>
    <scope>NUCLEOTIDE SEQUENCE</scope>
    <source>
        <strain evidence="2">ECLA1</strain>
    </source>
</reference>
<sequence>MSMEPKSAPLVDVLMPRPYPSYSNPSSAYKLSP</sequence>
<name>A0AAE1AUX2_9GAST</name>
<evidence type="ECO:0000313" key="3">
    <source>
        <dbReference type="Proteomes" id="UP001283361"/>
    </source>
</evidence>
<dbReference type="Proteomes" id="UP001283361">
    <property type="component" value="Unassembled WGS sequence"/>
</dbReference>
<feature type="region of interest" description="Disordered" evidence="1">
    <location>
        <begin position="1"/>
        <end position="33"/>
    </location>
</feature>
<evidence type="ECO:0000313" key="2">
    <source>
        <dbReference type="EMBL" id="KAK3793761.1"/>
    </source>
</evidence>
<proteinExistence type="predicted"/>
<keyword evidence="3" id="KW-1185">Reference proteome</keyword>
<dbReference type="AlphaFoldDB" id="A0AAE1AUX2"/>
<accession>A0AAE1AUX2</accession>
<dbReference type="EMBL" id="JAWDGP010001179">
    <property type="protein sequence ID" value="KAK3793761.1"/>
    <property type="molecule type" value="Genomic_DNA"/>
</dbReference>
<gene>
    <name evidence="2" type="ORF">RRG08_043409</name>
</gene>
<organism evidence="2 3">
    <name type="scientific">Elysia crispata</name>
    <name type="common">lettuce slug</name>
    <dbReference type="NCBI Taxonomy" id="231223"/>
    <lineage>
        <taxon>Eukaryota</taxon>
        <taxon>Metazoa</taxon>
        <taxon>Spiralia</taxon>
        <taxon>Lophotrochozoa</taxon>
        <taxon>Mollusca</taxon>
        <taxon>Gastropoda</taxon>
        <taxon>Heterobranchia</taxon>
        <taxon>Euthyneura</taxon>
        <taxon>Panpulmonata</taxon>
        <taxon>Sacoglossa</taxon>
        <taxon>Placobranchoidea</taxon>
        <taxon>Plakobranchidae</taxon>
        <taxon>Elysia</taxon>
    </lineage>
</organism>
<evidence type="ECO:0000256" key="1">
    <source>
        <dbReference type="SAM" id="MobiDB-lite"/>
    </source>
</evidence>
<comment type="caution">
    <text evidence="2">The sequence shown here is derived from an EMBL/GenBank/DDBJ whole genome shotgun (WGS) entry which is preliminary data.</text>
</comment>
<protein>
    <submittedName>
        <fullName evidence="2">Uncharacterized protein</fullName>
    </submittedName>
</protein>